<gene>
    <name evidence="2" type="ORF">NGAL_HAMBI1145_58440</name>
</gene>
<accession>A0A0T7G273</accession>
<evidence type="ECO:0000259" key="1">
    <source>
        <dbReference type="Pfam" id="PF13400"/>
    </source>
</evidence>
<reference evidence="2 3" key="1">
    <citation type="submission" date="2014-08" db="EMBL/GenBank/DDBJ databases">
        <authorList>
            <person name="Chen Y.-H."/>
        </authorList>
    </citation>
    <scope>NUCLEOTIDE SEQUENCE [LARGE SCALE GENOMIC DNA]</scope>
</reference>
<protein>
    <submittedName>
        <fullName evidence="2">Putative membrane protein (DUF2134)</fullName>
    </submittedName>
</protein>
<dbReference type="AlphaFoldDB" id="A0A0T7G273"/>
<proteinExistence type="predicted"/>
<dbReference type="InterPro" id="IPR036465">
    <property type="entry name" value="vWFA_dom_sf"/>
</dbReference>
<dbReference type="EMBL" id="CCRH01000030">
    <property type="protein sequence ID" value="CDZ41328.1"/>
    <property type="molecule type" value="Genomic_DNA"/>
</dbReference>
<name>A0A0T7G273_NEOGA</name>
<sequence length="446" mass="47817">MHQMTRFWKDRGGNFGVMTAFLLVPLIGTAGMALDFGHALTVKQQLVGAADAAAVGAIAEKSKAVAQAMQLPGDGSVALDPAEARSIFLGQMFGELSTLPVNVDIEVAKSNGILTSRVSFSATLRTTFMTILGKDDITVSGQATAQYQTPSFLDFYMLLDNTPSMGVGATPVDVAKLRAATINGRNGKDKDCAFACHVVSESGVEDKDSYYNLAKKIGATIRIDVVADAVAALMTTAKDTQTVNNQFRMSAYTFGRSALDANLYTVATPTTDLEALGKATENIGLMSIPSHDYPNNQTDYNAALTGIDEKIKSTGLGTSTADRQAIVFLVGDGVGDAQRSNCKKKLTHTKKGSEQLPRCMEPVDVEYCNDIKLRGVKIAVLYTTYLPLPENGFYNTWIAPFQPSIPNNMRACATEGYYFEVSPTEGIAAAMNTLFRKIVSAPRITS</sequence>
<dbReference type="RefSeq" id="WP_046669579.1">
    <property type="nucleotide sequence ID" value="NZ_CCRH01000030.1"/>
</dbReference>
<dbReference type="Gene3D" id="3.40.50.410">
    <property type="entry name" value="von Willebrand factor, type A domain"/>
    <property type="match status" value="1"/>
</dbReference>
<evidence type="ECO:0000313" key="2">
    <source>
        <dbReference type="EMBL" id="CDZ41328.1"/>
    </source>
</evidence>
<feature type="domain" description="Putative Flp pilus-assembly TadG-like N-terminal" evidence="1">
    <location>
        <begin position="13"/>
        <end position="57"/>
    </location>
</feature>
<dbReference type="OrthoDB" id="7624353at2"/>
<dbReference type="InterPro" id="IPR028087">
    <property type="entry name" value="Tad_N"/>
</dbReference>
<organism evidence="2 3">
    <name type="scientific">Neorhizobium galegae bv. officinalis</name>
    <dbReference type="NCBI Taxonomy" id="323656"/>
    <lineage>
        <taxon>Bacteria</taxon>
        <taxon>Pseudomonadati</taxon>
        <taxon>Pseudomonadota</taxon>
        <taxon>Alphaproteobacteria</taxon>
        <taxon>Hyphomicrobiales</taxon>
        <taxon>Rhizobiaceae</taxon>
        <taxon>Rhizobium/Agrobacterium group</taxon>
        <taxon>Neorhizobium</taxon>
    </lineage>
</organism>
<dbReference type="Proteomes" id="UP000046176">
    <property type="component" value="Unassembled WGS sequence"/>
</dbReference>
<dbReference type="Pfam" id="PF13400">
    <property type="entry name" value="Tad"/>
    <property type="match status" value="1"/>
</dbReference>
<evidence type="ECO:0000313" key="3">
    <source>
        <dbReference type="Proteomes" id="UP000046176"/>
    </source>
</evidence>